<evidence type="ECO:0000313" key="2">
    <source>
        <dbReference type="EMBL" id="KAG2532519.1"/>
    </source>
</evidence>
<reference evidence="1" key="3">
    <citation type="submission" date="2020-06" db="EMBL/GenBank/DDBJ databases">
        <authorList>
            <person name="Studholme D.J."/>
        </authorList>
    </citation>
    <scope>NUCLEOTIDE SEQUENCE</scope>
    <source>
        <strain evidence="1">NZFS 2646</strain>
        <strain evidence="2">NZFS 3630</strain>
    </source>
</reference>
<dbReference type="Proteomes" id="UP000792063">
    <property type="component" value="Unassembled WGS sequence"/>
</dbReference>
<reference evidence="5 6" key="2">
    <citation type="submission" date="2018-07" db="EMBL/GenBank/DDBJ databases">
        <title>Genome sequencing of oomycete isolates from Chile give support for New Zealand origin for Phytophthora kernoviae and make available the first Nothophytophthora sp. genome.</title>
        <authorList>
            <person name="Studholme D.J."/>
            <person name="Sanfuentes E."/>
            <person name="Panda P."/>
            <person name="Hill R."/>
            <person name="Sambles C."/>
            <person name="Grant M."/>
            <person name="Williams N.M."/>
            <person name="Mcdougal R.L."/>
        </authorList>
    </citation>
    <scope>NUCLEOTIDE SEQUENCE [LARGE SCALE GENOMIC DNA]</scope>
    <source>
        <strain evidence="3">Chile2</strain>
        <strain evidence="4">Chile4</strain>
    </source>
</reference>
<keyword evidence="5" id="KW-1185">Reference proteome</keyword>
<protein>
    <submittedName>
        <fullName evidence="4">Uncharacterized protein</fullName>
    </submittedName>
</protein>
<dbReference type="EMBL" id="MAYM02000298">
    <property type="protein sequence ID" value="RLN44297.1"/>
    <property type="molecule type" value="Genomic_DNA"/>
</dbReference>
<dbReference type="AlphaFoldDB" id="A0A3R7JBB8"/>
<evidence type="ECO:0000313" key="3">
    <source>
        <dbReference type="EMBL" id="RLN44297.1"/>
    </source>
</evidence>
<dbReference type="Proteomes" id="UP000285624">
    <property type="component" value="Unassembled WGS sequence"/>
</dbReference>
<dbReference type="EMBL" id="JPWU03000010">
    <property type="protein sequence ID" value="KAG2532519.1"/>
    <property type="molecule type" value="Genomic_DNA"/>
</dbReference>
<name>A0A3R7JBB8_9STRA</name>
<proteinExistence type="predicted"/>
<organism evidence="4 5">
    <name type="scientific">Phytophthora kernoviae</name>
    <dbReference type="NCBI Taxonomy" id="325452"/>
    <lineage>
        <taxon>Eukaryota</taxon>
        <taxon>Sar</taxon>
        <taxon>Stramenopiles</taxon>
        <taxon>Oomycota</taxon>
        <taxon>Peronosporomycetes</taxon>
        <taxon>Peronosporales</taxon>
        <taxon>Peronosporaceae</taxon>
        <taxon>Phytophthora</taxon>
    </lineage>
</organism>
<evidence type="ECO:0000313" key="5">
    <source>
        <dbReference type="Proteomes" id="UP000285624"/>
    </source>
</evidence>
<dbReference type="EMBL" id="JPWV03000010">
    <property type="protein sequence ID" value="KAG2531521.1"/>
    <property type="molecule type" value="Genomic_DNA"/>
</dbReference>
<dbReference type="EMBL" id="MBDN02000018">
    <property type="protein sequence ID" value="RLN84463.1"/>
    <property type="molecule type" value="Genomic_DNA"/>
</dbReference>
<evidence type="ECO:0000313" key="4">
    <source>
        <dbReference type="EMBL" id="RLN84463.1"/>
    </source>
</evidence>
<sequence>MLEELRSLQADEKMNAQRTPQLLEDIEKEVEGLDAGLRTAWQQVQQKWKILFSTLEELVDMQEQKKLDLGRAPQLLNIVDQRCSKGLSTRYTKAVSNVQLRWMAITQRGGILTELRLMEKNGLHWRRTHELLLLIDEQYEGFADVDARSLEVVQRRWLKVQDLLEDVVRMESQHAIDCDYTPLILEKINMLEYTHAGRKLEIGKVLKPIYTNMSYSKVANDADNKPLSLRQQASSSVESFAFETGVDGIGQLEGMLEWYAIKEAKCELERKPYHRITTEAEKKSYSDARLLITQAEMIFSPMNVRIALEDRGVIPKTSNNDSTDGFSRTTGTTLDAWVSPSNFDPKTGSQELVLPKKLLDEIKELEGLFEKHGDNDQQTYEVANPERVIELYLMIESLGKIDLLRKVDHVLRRNCELTVPDSYHSMLREMTIRQIPTAEVENLVKSLAFVLQKEALVEKGINVSSTANTAVLLQLMNQYRVKEVTLPQDMSSIQTLLQDRKMDHKGEPVLLRGIRIGTQATGVANRPTDMSSETFGALNTGLGIIDTHVEMLRKSLLFEALHKRNSLASTFPVETHILDHEVDEAGVDAFAAAVVNAEVDLSVDYLALVERFQQLLVHEVYTKRLAEYAAQDRCMRALLRLLEQDIFEIQTKKYWNVAHTAKTRVLWHTTRL</sequence>
<evidence type="ECO:0000313" key="1">
    <source>
        <dbReference type="EMBL" id="KAG2531521.1"/>
    </source>
</evidence>
<dbReference type="Proteomes" id="UP000285883">
    <property type="component" value="Unassembled WGS sequence"/>
</dbReference>
<dbReference type="STRING" id="325452.A0A3R7JBB8"/>
<dbReference type="Proteomes" id="UP000785171">
    <property type="component" value="Unassembled WGS sequence"/>
</dbReference>
<comment type="caution">
    <text evidence="4">The sequence shown here is derived from an EMBL/GenBank/DDBJ whole genome shotgun (WGS) entry which is preliminary data.</text>
</comment>
<gene>
    <name evidence="3" type="ORF">BBI17_001090</name>
    <name evidence="4" type="ORF">BBO99_00001299</name>
    <name evidence="1" type="ORF">JM16_001018</name>
    <name evidence="2" type="ORF">JM18_001100</name>
</gene>
<reference evidence="1" key="1">
    <citation type="journal article" date="2015" name="Genom Data">
        <title>Genome sequences of six Phytophthora species associated with forests in New Zealand.</title>
        <authorList>
            <person name="Studholme D.J."/>
            <person name="McDougal R.L."/>
            <person name="Sambles C."/>
            <person name="Hansen E."/>
            <person name="Hardy G."/>
            <person name="Grant M."/>
            <person name="Ganley R.J."/>
            <person name="Williams N.M."/>
        </authorList>
    </citation>
    <scope>NUCLEOTIDE SEQUENCE</scope>
    <source>
        <strain evidence="1">NZFS 2646</strain>
        <strain evidence="2">NZFS 3630</strain>
    </source>
</reference>
<accession>A0A3R7JBB8</accession>
<evidence type="ECO:0000313" key="6">
    <source>
        <dbReference type="Proteomes" id="UP000285883"/>
    </source>
</evidence>